<dbReference type="InterPro" id="IPR050273">
    <property type="entry name" value="GppA/Ppx_hydrolase"/>
</dbReference>
<dbReference type="AlphaFoldDB" id="A0A0A8H103"/>
<organism evidence="2 3">
    <name type="scientific">Campylobacter insulaenigrae NCTC 12927</name>
    <dbReference type="NCBI Taxonomy" id="1031564"/>
    <lineage>
        <taxon>Bacteria</taxon>
        <taxon>Pseudomonadati</taxon>
        <taxon>Campylobacterota</taxon>
        <taxon>Epsilonproteobacteria</taxon>
        <taxon>Campylobacterales</taxon>
        <taxon>Campylobacteraceae</taxon>
        <taxon>Campylobacter</taxon>
    </lineage>
</organism>
<feature type="domain" description="Ppx/GppA phosphatase N-terminal" evidence="1">
    <location>
        <begin position="35"/>
        <end position="313"/>
    </location>
</feature>
<dbReference type="PANTHER" id="PTHR30005">
    <property type="entry name" value="EXOPOLYPHOSPHATASE"/>
    <property type="match status" value="1"/>
</dbReference>
<gene>
    <name evidence="2" type="ORF">CINS_0900</name>
</gene>
<dbReference type="Pfam" id="PF02541">
    <property type="entry name" value="Ppx-GppA"/>
    <property type="match status" value="1"/>
</dbReference>
<dbReference type="HOGENOM" id="CLU_025908_1_2_7"/>
<dbReference type="RefSeq" id="WP_039650216.1">
    <property type="nucleotide sequence ID" value="NZ_CP007770.1"/>
</dbReference>
<dbReference type="Gene3D" id="3.30.420.150">
    <property type="entry name" value="Exopolyphosphatase. Domain 2"/>
    <property type="match status" value="1"/>
</dbReference>
<reference evidence="2 3" key="1">
    <citation type="journal article" date="2014" name="Genome Biol. Evol.">
        <title>Comparative Genomics of the Campylobacter lari Group.</title>
        <authorList>
            <person name="Miller W.G."/>
            <person name="Yee E."/>
            <person name="Chapman M.H."/>
            <person name="Smith T.P."/>
            <person name="Bono J.L."/>
            <person name="Huynh S."/>
            <person name="Parker C.T."/>
            <person name="Vandamme P."/>
            <person name="Luong K."/>
            <person name="Korlach J."/>
        </authorList>
    </citation>
    <scope>NUCLEOTIDE SEQUENCE [LARGE SCALE GENOMIC DNA]</scope>
    <source>
        <strain evidence="2 3">NCTC 12927</strain>
    </source>
</reference>
<dbReference type="KEGG" id="cis:CINS_0900"/>
<dbReference type="EMBL" id="CP007770">
    <property type="protein sequence ID" value="AJC87863.1"/>
    <property type="molecule type" value="Genomic_DNA"/>
</dbReference>
<accession>A0A0A8H103</accession>
<dbReference type="Proteomes" id="UP000031163">
    <property type="component" value="Chromosome"/>
</dbReference>
<evidence type="ECO:0000259" key="1">
    <source>
        <dbReference type="Pfam" id="PF02541"/>
    </source>
</evidence>
<dbReference type="Gene3D" id="3.30.420.40">
    <property type="match status" value="1"/>
</dbReference>
<evidence type="ECO:0000313" key="3">
    <source>
        <dbReference type="Proteomes" id="UP000031163"/>
    </source>
</evidence>
<dbReference type="PANTHER" id="PTHR30005:SF0">
    <property type="entry name" value="RETROGRADE REGULATION PROTEIN 2"/>
    <property type="match status" value="1"/>
</dbReference>
<name>A0A0A8H103_9BACT</name>
<dbReference type="GeneID" id="74431694"/>
<dbReference type="InterPro" id="IPR003695">
    <property type="entry name" value="Ppx_GppA_N"/>
</dbReference>
<dbReference type="STRING" id="1031564.CINS_0900"/>
<proteinExistence type="predicted"/>
<dbReference type="SUPFAM" id="SSF53067">
    <property type="entry name" value="Actin-like ATPase domain"/>
    <property type="match status" value="2"/>
</dbReference>
<sequence>MLGIDIGSNTLRAILMDQNYNKLQSEEFIIAAAKNMQNTNINQEAIKRLFSALNSLKNKNYNLKNAKAVATAAFRKANNTKEIFEKIKNDFGLKIDLIDSNTEAYLSILGMKTRLQKLNLFRKDFNYCDLGGASCEITNTKFSKSYDFGIISFYEKNTFKRSKHNIFVNFFKKNPQRLKFIKNKQLKLHFNNFHPHFKQLALEAFKEVQYAKKSLKNKYIALNSGVPTTLCAYKHGIKYIDYTEEKVNGALLTSRDFLIFAIKIWNLEQKKAKIYLGENRKKYLIAGALLLYALFDKEKLIVVDDGVREGVCIAYFKNIIYKGIL</sequence>
<dbReference type="InterPro" id="IPR043129">
    <property type="entry name" value="ATPase_NBD"/>
</dbReference>
<protein>
    <submittedName>
        <fullName evidence="2">Exopolyphosphatase, Ppx/GppA family</fullName>
    </submittedName>
</protein>
<evidence type="ECO:0000313" key="2">
    <source>
        <dbReference type="EMBL" id="AJC87863.1"/>
    </source>
</evidence>